<dbReference type="EMBL" id="HBUF01341185">
    <property type="protein sequence ID" value="CAG6703753.1"/>
    <property type="molecule type" value="Transcribed_RNA"/>
</dbReference>
<name>A0A8D8UD06_9HEMI</name>
<dbReference type="AlphaFoldDB" id="A0A8D8UD06"/>
<sequence length="114" mass="12724">MAAVHFNHFGKEGFAHPNVAQEVHFGHILNHTRLDISVDSSTGHYACIVYKNVNTAQICQHLLPEGLDRVQVTHIDLVSSARLGDQLIDQLDGFSVQARLNFSTRHFTAFTSEL</sequence>
<accession>A0A8D8UD06</accession>
<proteinExistence type="predicted"/>
<dbReference type="EMBL" id="HBUF01341180">
    <property type="protein sequence ID" value="CAG6703735.1"/>
    <property type="molecule type" value="Transcribed_RNA"/>
</dbReference>
<dbReference type="EMBL" id="HBUF01341179">
    <property type="protein sequence ID" value="CAG6703732.1"/>
    <property type="molecule type" value="Transcribed_RNA"/>
</dbReference>
<reference evidence="1" key="1">
    <citation type="submission" date="2021-05" db="EMBL/GenBank/DDBJ databases">
        <authorList>
            <person name="Alioto T."/>
            <person name="Alioto T."/>
            <person name="Gomez Garrido J."/>
        </authorList>
    </citation>
    <scope>NUCLEOTIDE SEQUENCE</scope>
</reference>
<protein>
    <submittedName>
        <fullName evidence="1">Uncharacterized protein</fullName>
    </submittedName>
</protein>
<evidence type="ECO:0000313" key="1">
    <source>
        <dbReference type="EMBL" id="CAG6703749.1"/>
    </source>
</evidence>
<dbReference type="EMBL" id="HBUF01341183">
    <property type="protein sequence ID" value="CAG6703746.1"/>
    <property type="molecule type" value="Transcribed_RNA"/>
</dbReference>
<dbReference type="EMBL" id="HBUF01341181">
    <property type="protein sequence ID" value="CAG6703739.1"/>
    <property type="molecule type" value="Transcribed_RNA"/>
</dbReference>
<dbReference type="EMBL" id="HBUF01341184">
    <property type="protein sequence ID" value="CAG6703749.1"/>
    <property type="molecule type" value="Transcribed_RNA"/>
</dbReference>
<dbReference type="EMBL" id="HBUF01341182">
    <property type="protein sequence ID" value="CAG6703743.1"/>
    <property type="molecule type" value="Transcribed_RNA"/>
</dbReference>
<organism evidence="1">
    <name type="scientific">Cacopsylla melanoneura</name>
    <dbReference type="NCBI Taxonomy" id="428564"/>
    <lineage>
        <taxon>Eukaryota</taxon>
        <taxon>Metazoa</taxon>
        <taxon>Ecdysozoa</taxon>
        <taxon>Arthropoda</taxon>
        <taxon>Hexapoda</taxon>
        <taxon>Insecta</taxon>
        <taxon>Pterygota</taxon>
        <taxon>Neoptera</taxon>
        <taxon>Paraneoptera</taxon>
        <taxon>Hemiptera</taxon>
        <taxon>Sternorrhyncha</taxon>
        <taxon>Psylloidea</taxon>
        <taxon>Psyllidae</taxon>
        <taxon>Psyllinae</taxon>
        <taxon>Cacopsylla</taxon>
    </lineage>
</organism>